<organism evidence="1 2">
    <name type="scientific">Multifurca ochricompacta</name>
    <dbReference type="NCBI Taxonomy" id="376703"/>
    <lineage>
        <taxon>Eukaryota</taxon>
        <taxon>Fungi</taxon>
        <taxon>Dikarya</taxon>
        <taxon>Basidiomycota</taxon>
        <taxon>Agaricomycotina</taxon>
        <taxon>Agaricomycetes</taxon>
        <taxon>Russulales</taxon>
        <taxon>Russulaceae</taxon>
        <taxon>Multifurca</taxon>
    </lineage>
</organism>
<sequence>MAAQDVLHQIRFYNMVSNHLWFKGSAGYMFETIVLAWLCANSESSRTPAQSASPQLTIPMCQGCCMLSSKEQHDLGDLNDRETPFCVIPVSKAFPSVDAMIITDNHIITIQVTVASKHSVKSTGFLQIVNKFPKGFQMFRKWCHVFVTDRAKNAASLLTTWTERDLELDGDINIPIYSAVLDVNDFCRIQSEEERKESWVCGSRLYVLIETD</sequence>
<protein>
    <submittedName>
        <fullName evidence="1">Uncharacterized protein</fullName>
    </submittedName>
</protein>
<keyword evidence="2" id="KW-1185">Reference proteome</keyword>
<accession>A0AAD4QIZ5</accession>
<evidence type="ECO:0000313" key="2">
    <source>
        <dbReference type="Proteomes" id="UP001203297"/>
    </source>
</evidence>
<dbReference type="EMBL" id="WTXG01000212">
    <property type="protein sequence ID" value="KAI0290641.1"/>
    <property type="molecule type" value="Genomic_DNA"/>
</dbReference>
<reference evidence="1" key="1">
    <citation type="journal article" date="2022" name="New Phytol.">
        <title>Evolutionary transition to the ectomycorrhizal habit in the genomes of a hyperdiverse lineage of mushroom-forming fungi.</title>
        <authorList>
            <person name="Looney B."/>
            <person name="Miyauchi S."/>
            <person name="Morin E."/>
            <person name="Drula E."/>
            <person name="Courty P.E."/>
            <person name="Kohler A."/>
            <person name="Kuo A."/>
            <person name="LaButti K."/>
            <person name="Pangilinan J."/>
            <person name="Lipzen A."/>
            <person name="Riley R."/>
            <person name="Andreopoulos W."/>
            <person name="He G."/>
            <person name="Johnson J."/>
            <person name="Nolan M."/>
            <person name="Tritt A."/>
            <person name="Barry K.W."/>
            <person name="Grigoriev I.V."/>
            <person name="Nagy L.G."/>
            <person name="Hibbett D."/>
            <person name="Henrissat B."/>
            <person name="Matheny P.B."/>
            <person name="Labbe J."/>
            <person name="Martin F.M."/>
        </authorList>
    </citation>
    <scope>NUCLEOTIDE SEQUENCE</scope>
    <source>
        <strain evidence="1">BPL690</strain>
    </source>
</reference>
<name>A0AAD4QIZ5_9AGAM</name>
<evidence type="ECO:0000313" key="1">
    <source>
        <dbReference type="EMBL" id="KAI0290641.1"/>
    </source>
</evidence>
<dbReference type="Proteomes" id="UP001203297">
    <property type="component" value="Unassembled WGS sequence"/>
</dbReference>
<dbReference type="AlphaFoldDB" id="A0AAD4QIZ5"/>
<gene>
    <name evidence="1" type="ORF">B0F90DRAFT_591568</name>
</gene>
<comment type="caution">
    <text evidence="1">The sequence shown here is derived from an EMBL/GenBank/DDBJ whole genome shotgun (WGS) entry which is preliminary data.</text>
</comment>
<proteinExistence type="predicted"/>